<name>K6XVJ6_9ALTE</name>
<comment type="caution">
    <text evidence="1">The sequence shown here is derived from an EMBL/GenBank/DDBJ whole genome shotgun (WGS) entry which is preliminary data.</text>
</comment>
<dbReference type="Proteomes" id="UP000006334">
    <property type="component" value="Unassembled WGS sequence"/>
</dbReference>
<proteinExistence type="predicted"/>
<accession>K6XVJ6</accession>
<keyword evidence="2" id="KW-1185">Reference proteome</keyword>
<dbReference type="EMBL" id="BAEN01000059">
    <property type="protein sequence ID" value="GAC15691.1"/>
    <property type="molecule type" value="Genomic_DNA"/>
</dbReference>
<gene>
    <name evidence="1" type="ORF">GLIP_3070</name>
</gene>
<sequence>MPKLNESELLAIWMQGTLTAEQQQQFEKLCTENAEFASQVEVANQTSLLAQDYPAAEVPNWNRNASFDYQAPPKWWQWQGLPAFSSALSIVAILLVFSGFEASVENGKVTFGFQSTNTDVEQIVAQRLAEFKSEQNEALSHYAMSLREQQLDASTQLTKYLLASSRQERKEDFGELIKFINEQRNDDQIFYTRQLNQLQNAIYQGPNDKPWLPINNDTNLQD</sequence>
<reference evidence="1 2" key="1">
    <citation type="journal article" date="2017" name="Antonie Van Leeuwenhoek">
        <title>Rhizobium rhizosphaerae sp. nov., a novel species isolated from rice rhizosphere.</title>
        <authorList>
            <person name="Zhao J.J."/>
            <person name="Zhang J."/>
            <person name="Zhang R.J."/>
            <person name="Zhang C.W."/>
            <person name="Yin H.Q."/>
            <person name="Zhang X.X."/>
        </authorList>
    </citation>
    <scope>NUCLEOTIDE SEQUENCE [LARGE SCALE GENOMIC DNA]</scope>
    <source>
        <strain evidence="1 2">E3</strain>
    </source>
</reference>
<evidence type="ECO:0000313" key="2">
    <source>
        <dbReference type="Proteomes" id="UP000006334"/>
    </source>
</evidence>
<dbReference type="OrthoDB" id="5765975at2"/>
<dbReference type="RefSeq" id="WP_008845496.1">
    <property type="nucleotide sequence ID" value="NZ_BAEN01000059.1"/>
</dbReference>
<organism evidence="1 2">
    <name type="scientific">Aliiglaciecola lipolytica E3</name>
    <dbReference type="NCBI Taxonomy" id="1127673"/>
    <lineage>
        <taxon>Bacteria</taxon>
        <taxon>Pseudomonadati</taxon>
        <taxon>Pseudomonadota</taxon>
        <taxon>Gammaproteobacteria</taxon>
        <taxon>Alteromonadales</taxon>
        <taxon>Alteromonadaceae</taxon>
        <taxon>Aliiglaciecola</taxon>
    </lineage>
</organism>
<dbReference type="AlphaFoldDB" id="K6XVJ6"/>
<protein>
    <submittedName>
        <fullName evidence="1">Uncharacterized protein</fullName>
    </submittedName>
</protein>
<dbReference type="eggNOG" id="ENOG5032VMI">
    <property type="taxonomic scope" value="Bacteria"/>
</dbReference>
<dbReference type="STRING" id="1127673.GLIP_3070"/>
<evidence type="ECO:0000313" key="1">
    <source>
        <dbReference type="EMBL" id="GAC15691.1"/>
    </source>
</evidence>